<evidence type="ECO:0000313" key="1">
    <source>
        <dbReference type="EMBL" id="TWU57560.1"/>
    </source>
</evidence>
<organism evidence="1 2">
    <name type="scientific">Rubripirellula reticaptiva</name>
    <dbReference type="NCBI Taxonomy" id="2528013"/>
    <lineage>
        <taxon>Bacteria</taxon>
        <taxon>Pseudomonadati</taxon>
        <taxon>Planctomycetota</taxon>
        <taxon>Planctomycetia</taxon>
        <taxon>Pirellulales</taxon>
        <taxon>Pirellulaceae</taxon>
        <taxon>Rubripirellula</taxon>
    </lineage>
</organism>
<protein>
    <recommendedName>
        <fullName evidence="3">3-keto-disaccharide hydrolase domain-containing protein</fullName>
    </recommendedName>
</protein>
<dbReference type="EMBL" id="SJPX01000001">
    <property type="protein sequence ID" value="TWU57560.1"/>
    <property type="molecule type" value="Genomic_DNA"/>
</dbReference>
<dbReference type="AlphaFoldDB" id="A0A5C6FAK1"/>
<comment type="caution">
    <text evidence="1">The sequence shown here is derived from an EMBL/GenBank/DDBJ whole genome shotgun (WGS) entry which is preliminary data.</text>
</comment>
<evidence type="ECO:0008006" key="3">
    <source>
        <dbReference type="Google" id="ProtNLM"/>
    </source>
</evidence>
<sequence length="232" mass="25625">MLISFAVFQEAAAAELNHLQPILAKPGKVVLDMDFETDFVVDKNHKSFVCGQGTTWKAKQGMLVGTESSPEYQAKKKAQGNGHLGTAPRLQIRDSPRDVILKYSFKIVGGKGTKLLPMIEAGHHLRRIYFGSDGSQILVDHEKKAIAKSDFVLQQDQWYHVMIEIKGDEFLVRFQDGPTIYASDPGVGADFANYTIGITATDKGTIYIDNLAMWDVADIRPSWASVKANLAP</sequence>
<reference evidence="1 2" key="1">
    <citation type="submission" date="2019-02" db="EMBL/GenBank/DDBJ databases">
        <title>Deep-cultivation of Planctomycetes and their phenomic and genomic characterization uncovers novel biology.</title>
        <authorList>
            <person name="Wiegand S."/>
            <person name="Jogler M."/>
            <person name="Boedeker C."/>
            <person name="Pinto D."/>
            <person name="Vollmers J."/>
            <person name="Rivas-Marin E."/>
            <person name="Kohn T."/>
            <person name="Peeters S.H."/>
            <person name="Heuer A."/>
            <person name="Rast P."/>
            <person name="Oberbeckmann S."/>
            <person name="Bunk B."/>
            <person name="Jeske O."/>
            <person name="Meyerdierks A."/>
            <person name="Storesund J.E."/>
            <person name="Kallscheuer N."/>
            <person name="Luecker S."/>
            <person name="Lage O.M."/>
            <person name="Pohl T."/>
            <person name="Merkel B.J."/>
            <person name="Hornburger P."/>
            <person name="Mueller R.-W."/>
            <person name="Bruemmer F."/>
            <person name="Labrenz M."/>
            <person name="Spormann A.M."/>
            <person name="Op Den Camp H."/>
            <person name="Overmann J."/>
            <person name="Amann R."/>
            <person name="Jetten M.S.M."/>
            <person name="Mascher T."/>
            <person name="Medema M.H."/>
            <person name="Devos D.P."/>
            <person name="Kaster A.-K."/>
            <person name="Ovreas L."/>
            <person name="Rohde M."/>
            <person name="Galperin M.Y."/>
            <person name="Jogler C."/>
        </authorList>
    </citation>
    <scope>NUCLEOTIDE SEQUENCE [LARGE SCALE GENOMIC DNA]</scope>
    <source>
        <strain evidence="1 2">Poly59</strain>
    </source>
</reference>
<evidence type="ECO:0000313" key="2">
    <source>
        <dbReference type="Proteomes" id="UP000317977"/>
    </source>
</evidence>
<dbReference type="Gene3D" id="2.60.120.560">
    <property type="entry name" value="Exo-inulinase, domain 1"/>
    <property type="match status" value="1"/>
</dbReference>
<accession>A0A5C6FAK1</accession>
<gene>
    <name evidence="1" type="ORF">Poly59_04670</name>
</gene>
<keyword evidence="2" id="KW-1185">Reference proteome</keyword>
<dbReference type="Proteomes" id="UP000317977">
    <property type="component" value="Unassembled WGS sequence"/>
</dbReference>
<name>A0A5C6FAK1_9BACT</name>
<proteinExistence type="predicted"/>